<dbReference type="AlphaFoldDB" id="A0AAD7BHG1"/>
<organism evidence="3 4">
    <name type="scientific">Roridomyces roridus</name>
    <dbReference type="NCBI Taxonomy" id="1738132"/>
    <lineage>
        <taxon>Eukaryota</taxon>
        <taxon>Fungi</taxon>
        <taxon>Dikarya</taxon>
        <taxon>Basidiomycota</taxon>
        <taxon>Agaricomycotina</taxon>
        <taxon>Agaricomycetes</taxon>
        <taxon>Agaricomycetidae</taxon>
        <taxon>Agaricales</taxon>
        <taxon>Marasmiineae</taxon>
        <taxon>Mycenaceae</taxon>
        <taxon>Roridomyces</taxon>
    </lineage>
</organism>
<evidence type="ECO:0000313" key="4">
    <source>
        <dbReference type="Proteomes" id="UP001221142"/>
    </source>
</evidence>
<feature type="transmembrane region" description="Helical" evidence="1">
    <location>
        <begin position="24"/>
        <end position="41"/>
    </location>
</feature>
<feature type="domain" description="DUF6533" evidence="2">
    <location>
        <begin position="24"/>
        <end position="68"/>
    </location>
</feature>
<feature type="transmembrane region" description="Helical" evidence="1">
    <location>
        <begin position="235"/>
        <end position="256"/>
    </location>
</feature>
<evidence type="ECO:0000259" key="2">
    <source>
        <dbReference type="Pfam" id="PF20151"/>
    </source>
</evidence>
<feature type="transmembrane region" description="Helical" evidence="1">
    <location>
        <begin position="126"/>
        <end position="148"/>
    </location>
</feature>
<dbReference type="Proteomes" id="UP001221142">
    <property type="component" value="Unassembled WGS sequence"/>
</dbReference>
<keyword evidence="1" id="KW-1133">Transmembrane helix</keyword>
<feature type="transmembrane region" description="Helical" evidence="1">
    <location>
        <begin position="210"/>
        <end position="229"/>
    </location>
</feature>
<dbReference type="EMBL" id="JARKIF010000016">
    <property type="protein sequence ID" value="KAJ7621124.1"/>
    <property type="molecule type" value="Genomic_DNA"/>
</dbReference>
<accession>A0AAD7BHG1</accession>
<comment type="caution">
    <text evidence="3">The sequence shown here is derived from an EMBL/GenBank/DDBJ whole genome shotgun (WGS) entry which is preliminary data.</text>
</comment>
<gene>
    <name evidence="3" type="ORF">FB45DRAFT_135045</name>
</gene>
<evidence type="ECO:0000313" key="3">
    <source>
        <dbReference type="EMBL" id="KAJ7621124.1"/>
    </source>
</evidence>
<protein>
    <recommendedName>
        <fullName evidence="2">DUF6533 domain-containing protein</fullName>
    </recommendedName>
</protein>
<feature type="transmembrane region" description="Helical" evidence="1">
    <location>
        <begin position="177"/>
        <end position="198"/>
    </location>
</feature>
<dbReference type="InterPro" id="IPR045340">
    <property type="entry name" value="DUF6533"/>
</dbReference>
<dbReference type="Pfam" id="PF20151">
    <property type="entry name" value="DUF6533"/>
    <property type="match status" value="1"/>
</dbReference>
<keyword evidence="1" id="KW-0812">Transmembrane</keyword>
<sequence>MSLLPGSDYGELLLSLVDLRTTRYTSAAGLVILLYDHVLTLPDEARFIWSANWSSGKILFLALRYLVPMIMIIETIQLAGISAIELSDRVCQAWLTLSVLLGWFAIAINNWLVLLRLWVLWERNRAFMISSLLCFAIVQTATLVLAWIDVARMIPTLYFAQAVNMCGFTAPAKLGVVWIPAVVYEFMMILGIAWKIVTRPQTLQLLRDDGYMFFLCLFGVGLTNAIVFLTARPSLLFVALFFTWCFTTTATCRMIISLRRSAARTDAEETDDDSAVRQDPRQVVELAHIPFHASQLSQSESTDYIRR</sequence>
<feature type="transmembrane region" description="Helical" evidence="1">
    <location>
        <begin position="93"/>
        <end position="114"/>
    </location>
</feature>
<feature type="transmembrane region" description="Helical" evidence="1">
    <location>
        <begin position="62"/>
        <end position="81"/>
    </location>
</feature>
<keyword evidence="1" id="KW-0472">Membrane</keyword>
<name>A0AAD7BHG1_9AGAR</name>
<reference evidence="3" key="1">
    <citation type="submission" date="2023-03" db="EMBL/GenBank/DDBJ databases">
        <title>Massive genome expansion in bonnet fungi (Mycena s.s.) driven by repeated elements and novel gene families across ecological guilds.</title>
        <authorList>
            <consortium name="Lawrence Berkeley National Laboratory"/>
            <person name="Harder C.B."/>
            <person name="Miyauchi S."/>
            <person name="Viragh M."/>
            <person name="Kuo A."/>
            <person name="Thoen E."/>
            <person name="Andreopoulos B."/>
            <person name="Lu D."/>
            <person name="Skrede I."/>
            <person name="Drula E."/>
            <person name="Henrissat B."/>
            <person name="Morin E."/>
            <person name="Kohler A."/>
            <person name="Barry K."/>
            <person name="LaButti K."/>
            <person name="Morin E."/>
            <person name="Salamov A."/>
            <person name="Lipzen A."/>
            <person name="Mereny Z."/>
            <person name="Hegedus B."/>
            <person name="Baldrian P."/>
            <person name="Stursova M."/>
            <person name="Weitz H."/>
            <person name="Taylor A."/>
            <person name="Grigoriev I.V."/>
            <person name="Nagy L.G."/>
            <person name="Martin F."/>
            <person name="Kauserud H."/>
        </authorList>
    </citation>
    <scope>NUCLEOTIDE SEQUENCE</scope>
    <source>
        <strain evidence="3">9284</strain>
    </source>
</reference>
<proteinExistence type="predicted"/>
<evidence type="ECO:0000256" key="1">
    <source>
        <dbReference type="SAM" id="Phobius"/>
    </source>
</evidence>
<keyword evidence="4" id="KW-1185">Reference proteome</keyword>